<dbReference type="OrthoDB" id="9787346at2"/>
<name>A0A1M5Y5A5_9FIRM</name>
<evidence type="ECO:0000313" key="9">
    <source>
        <dbReference type="EMBL" id="SHI07176.1"/>
    </source>
</evidence>
<dbReference type="RefSeq" id="WP_073078906.1">
    <property type="nucleotide sequence ID" value="NZ_FQXV01000007.1"/>
</dbReference>
<keyword evidence="4 8" id="KW-1133">Transmembrane helix</keyword>
<proteinExistence type="inferred from homology"/>
<protein>
    <recommendedName>
        <fullName evidence="8">Putative manganese efflux pump MntP</fullName>
    </recommendedName>
</protein>
<dbReference type="InterPro" id="IPR003810">
    <property type="entry name" value="Mntp/YtaF"/>
</dbReference>
<evidence type="ECO:0000256" key="7">
    <source>
        <dbReference type="ARBA" id="ARBA00023211"/>
    </source>
</evidence>
<keyword evidence="5 8" id="KW-0406">Ion transport</keyword>
<evidence type="ECO:0000256" key="1">
    <source>
        <dbReference type="ARBA" id="ARBA00022448"/>
    </source>
</evidence>
<feature type="transmembrane region" description="Helical" evidence="8">
    <location>
        <begin position="134"/>
        <end position="153"/>
    </location>
</feature>
<evidence type="ECO:0000313" key="10">
    <source>
        <dbReference type="Proteomes" id="UP000183995"/>
    </source>
</evidence>
<dbReference type="PANTHER" id="PTHR35529">
    <property type="entry name" value="MANGANESE EFFLUX PUMP MNTP-RELATED"/>
    <property type="match status" value="1"/>
</dbReference>
<dbReference type="PANTHER" id="PTHR35529:SF1">
    <property type="entry name" value="MANGANESE EFFLUX PUMP MNTP-RELATED"/>
    <property type="match status" value="1"/>
</dbReference>
<dbReference type="Pfam" id="PF02659">
    <property type="entry name" value="Mntp"/>
    <property type="match status" value="1"/>
</dbReference>
<dbReference type="GO" id="GO:0005384">
    <property type="term" value="F:manganese ion transmembrane transporter activity"/>
    <property type="evidence" value="ECO:0007669"/>
    <property type="project" value="UniProtKB-UniRule"/>
</dbReference>
<feature type="transmembrane region" description="Helical" evidence="8">
    <location>
        <begin position="165"/>
        <end position="184"/>
    </location>
</feature>
<dbReference type="AlphaFoldDB" id="A0A1M5Y5A5"/>
<dbReference type="InterPro" id="IPR022929">
    <property type="entry name" value="Put_MntP"/>
</dbReference>
<accession>A0A1M5Y5A5</accession>
<feature type="transmembrane region" description="Helical" evidence="8">
    <location>
        <begin position="106"/>
        <end position="128"/>
    </location>
</feature>
<dbReference type="GO" id="GO:0005886">
    <property type="term" value="C:plasma membrane"/>
    <property type="evidence" value="ECO:0007669"/>
    <property type="project" value="UniProtKB-SubCell"/>
</dbReference>
<keyword evidence="2 8" id="KW-1003">Cell membrane</keyword>
<evidence type="ECO:0000256" key="2">
    <source>
        <dbReference type="ARBA" id="ARBA00022475"/>
    </source>
</evidence>
<keyword evidence="6 8" id="KW-0472">Membrane</keyword>
<evidence type="ECO:0000256" key="5">
    <source>
        <dbReference type="ARBA" id="ARBA00023065"/>
    </source>
</evidence>
<feature type="transmembrane region" description="Helical" evidence="8">
    <location>
        <begin position="63"/>
        <end position="85"/>
    </location>
</feature>
<comment type="subcellular location">
    <subcellularLocation>
        <location evidence="8">Cell membrane</location>
        <topology evidence="8">Multi-pass membrane protein</topology>
    </subcellularLocation>
</comment>
<keyword evidence="3 8" id="KW-0812">Transmembrane</keyword>
<evidence type="ECO:0000256" key="3">
    <source>
        <dbReference type="ARBA" id="ARBA00022692"/>
    </source>
</evidence>
<comment type="similarity">
    <text evidence="8">Belongs to the MntP (TC 9.B.29) family.</text>
</comment>
<dbReference type="EMBL" id="FQXV01000007">
    <property type="protein sequence ID" value="SHI07176.1"/>
    <property type="molecule type" value="Genomic_DNA"/>
</dbReference>
<dbReference type="Proteomes" id="UP000183995">
    <property type="component" value="Unassembled WGS sequence"/>
</dbReference>
<feature type="transmembrane region" description="Helical" evidence="8">
    <location>
        <begin position="35"/>
        <end position="57"/>
    </location>
</feature>
<evidence type="ECO:0000256" key="8">
    <source>
        <dbReference type="HAMAP-Rule" id="MF_01521"/>
    </source>
</evidence>
<dbReference type="STRING" id="1123282.SAMN02745823_02236"/>
<keyword evidence="7 8" id="KW-0464">Manganese</keyword>
<reference evidence="9 10" key="1">
    <citation type="submission" date="2016-11" db="EMBL/GenBank/DDBJ databases">
        <authorList>
            <person name="Jaros S."/>
            <person name="Januszkiewicz K."/>
            <person name="Wedrychowicz H."/>
        </authorList>
    </citation>
    <scope>NUCLEOTIDE SEQUENCE [LARGE SCALE GENOMIC DNA]</scope>
    <source>
        <strain evidence="9 10">DSM 10068</strain>
    </source>
</reference>
<gene>
    <name evidence="8" type="primary">mntP</name>
    <name evidence="9" type="ORF">SAMN02745823_02236</name>
</gene>
<keyword evidence="1 8" id="KW-0813">Transport</keyword>
<organism evidence="9 10">
    <name type="scientific">Sporobacter termitidis DSM 10068</name>
    <dbReference type="NCBI Taxonomy" id="1123282"/>
    <lineage>
        <taxon>Bacteria</taxon>
        <taxon>Bacillati</taxon>
        <taxon>Bacillota</taxon>
        <taxon>Clostridia</taxon>
        <taxon>Eubacteriales</taxon>
        <taxon>Oscillospiraceae</taxon>
        <taxon>Sporobacter</taxon>
    </lineage>
</organism>
<keyword evidence="10" id="KW-1185">Reference proteome</keyword>
<evidence type="ECO:0000256" key="4">
    <source>
        <dbReference type="ARBA" id="ARBA00022989"/>
    </source>
</evidence>
<comment type="function">
    <text evidence="8">Probably functions as a manganese efflux pump.</text>
</comment>
<sequence length="192" mass="20196">MSIAELFLLALGLSMDAVAVAICKGLSMDKMSAKNALIVGAWFGGFQALMPLIGYYLGTAFAGYIKTISHVVAFVLLAAIGINMIREAFSKKETDDSKATDCSLSVKAMFLMAVATSIDALAIGVTFAFLKVSILPAVLTIGVMTFVLSMAGVKLGNVFGAKYQSTAEIFGGAILCLLGVKILLEQFGIYIL</sequence>
<dbReference type="HAMAP" id="MF_01521">
    <property type="entry name" value="MntP_pump"/>
    <property type="match status" value="1"/>
</dbReference>
<feature type="transmembrane region" description="Helical" evidence="8">
    <location>
        <begin position="6"/>
        <end position="23"/>
    </location>
</feature>
<evidence type="ECO:0000256" key="6">
    <source>
        <dbReference type="ARBA" id="ARBA00023136"/>
    </source>
</evidence>